<dbReference type="Proteomes" id="UP000245626">
    <property type="component" value="Unassembled WGS sequence"/>
</dbReference>
<sequence length="227" mass="24820">MPKTFESESVFPYPYLLSAKAIWNKYPNPFSTHVVSVDVLDQQLDLISGKLRTERILGVRQSAPKWAVKLLGSSEETYVREVVMIDPFSHKYEMTSTNLSLSEYLLVKEYITYKPFHGTPLLKGPPPHLPQAGIAGANSTDRDTLSSAHADPMACPSSGVTMFVQKAGIECNGLKGVLKSAANKVEEWSLRRFGDNAAKGRMGLLSVLESMYGAEAVGSGFAGFRAD</sequence>
<keyword evidence="2" id="KW-1185">Reference proteome</keyword>
<evidence type="ECO:0000313" key="2">
    <source>
        <dbReference type="Proteomes" id="UP000245626"/>
    </source>
</evidence>
<organism evidence="1 2">
    <name type="scientific">Violaceomyces palustris</name>
    <dbReference type="NCBI Taxonomy" id="1673888"/>
    <lineage>
        <taxon>Eukaryota</taxon>
        <taxon>Fungi</taxon>
        <taxon>Dikarya</taxon>
        <taxon>Basidiomycota</taxon>
        <taxon>Ustilaginomycotina</taxon>
        <taxon>Ustilaginomycetes</taxon>
        <taxon>Violaceomycetales</taxon>
        <taxon>Violaceomycetaceae</taxon>
        <taxon>Violaceomyces</taxon>
    </lineage>
</organism>
<gene>
    <name evidence="1" type="ORF">IE53DRAFT_384872</name>
</gene>
<protein>
    <submittedName>
        <fullName evidence="1">MSF1-domain-containing protein</fullName>
    </submittedName>
</protein>
<name>A0ACD0P3N9_9BASI</name>
<dbReference type="EMBL" id="KZ819764">
    <property type="protein sequence ID" value="PWN52654.1"/>
    <property type="molecule type" value="Genomic_DNA"/>
</dbReference>
<proteinExistence type="predicted"/>
<accession>A0ACD0P3N9</accession>
<evidence type="ECO:0000313" key="1">
    <source>
        <dbReference type="EMBL" id="PWN52654.1"/>
    </source>
</evidence>
<reference evidence="1 2" key="1">
    <citation type="journal article" date="2018" name="Mol. Biol. Evol.">
        <title>Broad Genomic Sampling Reveals a Smut Pathogenic Ancestry of the Fungal Clade Ustilaginomycotina.</title>
        <authorList>
            <person name="Kijpornyongpan T."/>
            <person name="Mondo S.J."/>
            <person name="Barry K."/>
            <person name="Sandor L."/>
            <person name="Lee J."/>
            <person name="Lipzen A."/>
            <person name="Pangilinan J."/>
            <person name="LaButti K."/>
            <person name="Hainaut M."/>
            <person name="Henrissat B."/>
            <person name="Grigoriev I.V."/>
            <person name="Spatafora J.W."/>
            <person name="Aime M.C."/>
        </authorList>
    </citation>
    <scope>NUCLEOTIDE SEQUENCE [LARGE SCALE GENOMIC DNA]</scope>
    <source>
        <strain evidence="1 2">SA 807</strain>
    </source>
</reference>